<evidence type="ECO:0008006" key="4">
    <source>
        <dbReference type="Google" id="ProtNLM"/>
    </source>
</evidence>
<dbReference type="SUPFAM" id="SSF54518">
    <property type="entry name" value="Tubby C-terminal domain-like"/>
    <property type="match status" value="1"/>
</dbReference>
<dbReference type="AlphaFoldDB" id="A0AAV0TL26"/>
<evidence type="ECO:0000313" key="3">
    <source>
        <dbReference type="Proteomes" id="UP001162029"/>
    </source>
</evidence>
<dbReference type="Pfam" id="PF04525">
    <property type="entry name" value="LOR"/>
    <property type="match status" value="1"/>
</dbReference>
<name>A0AAV0TL26_9STRA</name>
<dbReference type="InterPro" id="IPR025659">
    <property type="entry name" value="Tubby-like_C"/>
</dbReference>
<comment type="caution">
    <text evidence="2">The sequence shown here is derived from an EMBL/GenBank/DDBJ whole genome shotgun (WGS) entry which is preliminary data.</text>
</comment>
<dbReference type="Gene3D" id="2.40.160.200">
    <property type="entry name" value="LURP1-related"/>
    <property type="match status" value="1"/>
</dbReference>
<comment type="similarity">
    <text evidence="1">Belongs to the LOR family.</text>
</comment>
<dbReference type="EMBL" id="CANTFM010000516">
    <property type="protein sequence ID" value="CAI5723761.1"/>
    <property type="molecule type" value="Genomic_DNA"/>
</dbReference>
<accession>A0AAV0TL26</accession>
<dbReference type="InterPro" id="IPR007612">
    <property type="entry name" value="LOR"/>
</dbReference>
<keyword evidence="3" id="KW-1185">Reference proteome</keyword>
<reference evidence="2" key="1">
    <citation type="submission" date="2022-12" db="EMBL/GenBank/DDBJ databases">
        <authorList>
            <person name="Webb A."/>
        </authorList>
    </citation>
    <scope>NUCLEOTIDE SEQUENCE</scope>
    <source>
        <strain evidence="2">Pd1</strain>
    </source>
</reference>
<evidence type="ECO:0000313" key="2">
    <source>
        <dbReference type="EMBL" id="CAI5723761.1"/>
    </source>
</evidence>
<proteinExistence type="inferred from homology"/>
<organism evidence="2 3">
    <name type="scientific">Peronospora destructor</name>
    <dbReference type="NCBI Taxonomy" id="86335"/>
    <lineage>
        <taxon>Eukaryota</taxon>
        <taxon>Sar</taxon>
        <taxon>Stramenopiles</taxon>
        <taxon>Oomycota</taxon>
        <taxon>Peronosporomycetes</taxon>
        <taxon>Peronosporales</taxon>
        <taxon>Peronosporaceae</taxon>
        <taxon>Peronospora</taxon>
    </lineage>
</organism>
<sequence length="215" mass="23923">MGCASSSAIPVLPEIQQLAPVEANFCAPSITTLRLRDRFWDSSNGEDFVICDVEWGQEVFRIQGTTSALKTLRDPLRDPLVHMKRELMAPAPTYNVFDAKTSAAKLFSIKALPELHVEFQSPASGKMCRIGLTGNWAKRQVSFWMEQDRKGPRTAIGRVFRLADSRSSVATTRSSSLSNNNQPDDEYILAVMAGVDMSLMVLICIALEQAHCEKW</sequence>
<evidence type="ECO:0000256" key="1">
    <source>
        <dbReference type="ARBA" id="ARBA00005437"/>
    </source>
</evidence>
<dbReference type="Proteomes" id="UP001162029">
    <property type="component" value="Unassembled WGS sequence"/>
</dbReference>
<gene>
    <name evidence="2" type="ORF">PDE001_LOCUS2979</name>
</gene>
<protein>
    <recommendedName>
        <fullName evidence="4">Tubby C-terminal-like domain-containing protein</fullName>
    </recommendedName>
</protein>
<dbReference type="InterPro" id="IPR038595">
    <property type="entry name" value="LOR_sf"/>
</dbReference>